<evidence type="ECO:0000259" key="2">
    <source>
        <dbReference type="SMART" id="SM01177"/>
    </source>
</evidence>
<dbReference type="SMART" id="SM01177">
    <property type="entry name" value="DUF4210"/>
    <property type="match status" value="1"/>
</dbReference>
<name>A0A2T7A2M8_TUBBO</name>
<feature type="region of interest" description="Disordered" evidence="1">
    <location>
        <begin position="229"/>
        <end position="275"/>
    </location>
</feature>
<gene>
    <name evidence="3" type="ORF">B9Z19DRAFT_1121397</name>
</gene>
<dbReference type="Pfam" id="PF13915">
    <property type="entry name" value="DUF4210"/>
    <property type="match status" value="1"/>
</dbReference>
<evidence type="ECO:0000313" key="3">
    <source>
        <dbReference type="EMBL" id="PUU81991.1"/>
    </source>
</evidence>
<dbReference type="InterPro" id="IPR025261">
    <property type="entry name" value="Atos-like_cons_dom"/>
</dbReference>
<dbReference type="OrthoDB" id="8625101at2759"/>
<dbReference type="Proteomes" id="UP000244722">
    <property type="component" value="Unassembled WGS sequence"/>
</dbReference>
<feature type="domain" description="Atos-like conserved" evidence="2">
    <location>
        <begin position="296"/>
        <end position="362"/>
    </location>
</feature>
<dbReference type="Pfam" id="PF13889">
    <property type="entry name" value="Chromosome_seg"/>
    <property type="match status" value="1"/>
</dbReference>
<feature type="compositionally biased region" description="Low complexity" evidence="1">
    <location>
        <begin position="45"/>
        <end position="61"/>
    </location>
</feature>
<organism evidence="3 4">
    <name type="scientific">Tuber borchii</name>
    <name type="common">White truffle</name>
    <dbReference type="NCBI Taxonomy" id="42251"/>
    <lineage>
        <taxon>Eukaryota</taxon>
        <taxon>Fungi</taxon>
        <taxon>Dikarya</taxon>
        <taxon>Ascomycota</taxon>
        <taxon>Pezizomycotina</taxon>
        <taxon>Pezizomycetes</taxon>
        <taxon>Pezizales</taxon>
        <taxon>Tuberaceae</taxon>
        <taxon>Tuber</taxon>
    </lineage>
</organism>
<feature type="compositionally biased region" description="Low complexity" evidence="1">
    <location>
        <begin position="235"/>
        <end position="254"/>
    </location>
</feature>
<sequence length="631" mass="68135">MPMPLVYNTEHPSPPQSSPIILEEVRRLSPPRAPQLAMHTKDLNSTASPSSPSLSPTTTTTVNGVTDRAELIERIKAGQTPTWIPNRSHSNYYPKHSPSETHFIDEHPDRPQSALHQGVFTGNESRNFQPYPASPTFPSASPFLGSPSTGYNETSPLTTASPFNPYASELYQARARHGGLSFSSNFVLKAPTSPLVHSSNPDHDSSSSEGSPTSTAAGAIDIEYSFPGRQGRRISLPPSSLSSLQLSPTTPSLLRRPRGTGWGDGRSTSPPPTARHVRRFSGFGGSASDLPFGGSLVGSFEESILNGRMSTTPSKPLNFVAQIGVLGLGKCKPSLRCPTHVTLPFPAYFYALGDYDSPSPYVGQIDLDTALNTANGKSSKAPPGVGGAYRIPQRGQLQIVIKNPNKTAVKLFLVPYDLRDMEAGSKTFIRQKSYSVGNPLLSDFAGNIPVAMKRGKEKDSLRYLIHLHICSPSRGRYYLHKSIRVVFANRVPDGKEKLRNELLWPEPKFSPWKPESCAPMPISSLANRKRSTSLHMGFTSALDSGAKGAMSPPPIPKFSGANADPVCMKGMSIDSASEMDSDVGEYEKMSVSSSIGRAEGQGLLAKKLKGLEVLTTDGLSTSIRGMWDMKN</sequence>
<evidence type="ECO:0000313" key="4">
    <source>
        <dbReference type="Proteomes" id="UP000244722"/>
    </source>
</evidence>
<reference evidence="3 4" key="1">
    <citation type="submission" date="2017-04" db="EMBL/GenBank/DDBJ databases">
        <title>Draft genome sequence of Tuber borchii Vittad., a whitish edible truffle.</title>
        <authorList>
            <consortium name="DOE Joint Genome Institute"/>
            <person name="Murat C."/>
            <person name="Kuo A."/>
            <person name="Barry K.W."/>
            <person name="Clum A."/>
            <person name="Dockter R.B."/>
            <person name="Fauchery L."/>
            <person name="Iotti M."/>
            <person name="Kohler A."/>
            <person name="Labutti K."/>
            <person name="Lindquist E.A."/>
            <person name="Lipzen A."/>
            <person name="Ohm R.A."/>
            <person name="Wang M."/>
            <person name="Grigoriev I.V."/>
            <person name="Zambonelli A."/>
            <person name="Martin F.M."/>
        </authorList>
    </citation>
    <scope>NUCLEOTIDE SEQUENCE [LARGE SCALE GENOMIC DNA]</scope>
    <source>
        <strain evidence="3 4">Tbo3840</strain>
    </source>
</reference>
<protein>
    <recommendedName>
        <fullName evidence="2">Atos-like conserved domain-containing protein</fullName>
    </recommendedName>
</protein>
<evidence type="ECO:0000256" key="1">
    <source>
        <dbReference type="SAM" id="MobiDB-lite"/>
    </source>
</evidence>
<dbReference type="PANTHER" id="PTHR13199:SF11">
    <property type="entry name" value="PROTEIN ATOSSA"/>
    <property type="match status" value="1"/>
</dbReference>
<proteinExistence type="predicted"/>
<keyword evidence="4" id="KW-1185">Reference proteome</keyword>
<feature type="region of interest" description="Disordered" evidence="1">
    <location>
        <begin position="193"/>
        <end position="215"/>
    </location>
</feature>
<comment type="caution">
    <text evidence="3">The sequence shown here is derived from an EMBL/GenBank/DDBJ whole genome shotgun (WGS) entry which is preliminary data.</text>
</comment>
<accession>A0A2T7A2M8</accession>
<dbReference type="InterPro" id="IPR033473">
    <property type="entry name" value="Atos-like_C"/>
</dbReference>
<dbReference type="AlphaFoldDB" id="A0A2T7A2M8"/>
<dbReference type="InterPro" id="IPR051506">
    <property type="entry name" value="ATOS_Transcription_Regulators"/>
</dbReference>
<dbReference type="PANTHER" id="PTHR13199">
    <property type="entry name" value="GH03947P"/>
    <property type="match status" value="1"/>
</dbReference>
<dbReference type="EMBL" id="NESQ01000035">
    <property type="protein sequence ID" value="PUU81991.1"/>
    <property type="molecule type" value="Genomic_DNA"/>
</dbReference>
<feature type="region of interest" description="Disordered" evidence="1">
    <location>
        <begin position="27"/>
        <end position="61"/>
    </location>
</feature>
<dbReference type="STRING" id="42251.A0A2T7A2M8"/>